<feature type="coiled-coil region" evidence="1">
    <location>
        <begin position="45"/>
        <end position="138"/>
    </location>
</feature>
<dbReference type="AlphaFoldDB" id="A0A8H6R5N9"/>
<dbReference type="Proteomes" id="UP000660729">
    <property type="component" value="Unassembled WGS sequence"/>
</dbReference>
<evidence type="ECO:0000256" key="1">
    <source>
        <dbReference type="SAM" id="Coils"/>
    </source>
</evidence>
<feature type="coiled-coil region" evidence="1">
    <location>
        <begin position="245"/>
        <end position="286"/>
    </location>
</feature>
<name>A0A8H6R5N9_9PEZI</name>
<gene>
    <name evidence="2" type="ORF">HII31_12946</name>
</gene>
<organism evidence="2 3">
    <name type="scientific">Pseudocercospora fuligena</name>
    <dbReference type="NCBI Taxonomy" id="685502"/>
    <lineage>
        <taxon>Eukaryota</taxon>
        <taxon>Fungi</taxon>
        <taxon>Dikarya</taxon>
        <taxon>Ascomycota</taxon>
        <taxon>Pezizomycotina</taxon>
        <taxon>Dothideomycetes</taxon>
        <taxon>Dothideomycetidae</taxon>
        <taxon>Mycosphaerellales</taxon>
        <taxon>Mycosphaerellaceae</taxon>
        <taxon>Pseudocercospora</taxon>
    </lineage>
</organism>
<keyword evidence="1" id="KW-0175">Coiled coil</keyword>
<reference evidence="2" key="1">
    <citation type="submission" date="2020-04" db="EMBL/GenBank/DDBJ databases">
        <title>Draft genome resource of the tomato pathogen Pseudocercospora fuligena.</title>
        <authorList>
            <person name="Zaccaron A."/>
        </authorList>
    </citation>
    <scope>NUCLEOTIDE SEQUENCE</scope>
    <source>
        <strain evidence="2">PF001</strain>
    </source>
</reference>
<dbReference type="EMBL" id="JABCIY010000310">
    <property type="protein sequence ID" value="KAF7185715.1"/>
    <property type="molecule type" value="Genomic_DNA"/>
</dbReference>
<sequence length="425" mass="49994">MAQTGGNTIMQSVVPAHIQPQSSNVDIFARVAWLEQQNQMLFNDGAKQYAEVQRLSNELQNARKENTTLQEECISKAQEISNLLPLQEKLEKLTRKNEEDRKEACRWQLAFAAADKRNKQLEDENTKLKSKATEIDDSGYVSDSWDMYSEDDLFVPAKKRKLGENKQKFIYEDRFGDFSHTTISDSESEDEAMRLFDERARKFKEEHWDRNLQQDTRLDPGAFGWMDDWCNDNVDRIEELRAKERSASERELSKLAREKVNLKLEIRSLEKQIKQKIKRKNERKRSVLRKMLVLSDEERLDAGMGVEKKLFLFCKVMGRPEYDWSSTHYPFVKTERDLVRIYHQVMSAMRVLHEDVVEAPKRADKKFKHRNPSPPKWQVLQTQTDYRGRQSNALEEQYVSNAKDARMACTALQTMLWLWQEGRIG</sequence>
<keyword evidence="3" id="KW-1185">Reference proteome</keyword>
<comment type="caution">
    <text evidence="2">The sequence shown here is derived from an EMBL/GenBank/DDBJ whole genome shotgun (WGS) entry which is preliminary data.</text>
</comment>
<evidence type="ECO:0000313" key="2">
    <source>
        <dbReference type="EMBL" id="KAF7185715.1"/>
    </source>
</evidence>
<dbReference type="OrthoDB" id="3642856at2759"/>
<accession>A0A8H6R5N9</accession>
<proteinExistence type="predicted"/>
<evidence type="ECO:0000313" key="3">
    <source>
        <dbReference type="Proteomes" id="UP000660729"/>
    </source>
</evidence>
<protein>
    <submittedName>
        <fullName evidence="2">Uncharacterized protein</fullName>
    </submittedName>
</protein>